<comment type="function">
    <text evidence="7">Mechanosensitive channel that participates in the regulation of osmotic pressure changes within the cell, opening in response to stretch forces in the membrane lipid bilayer, without the need for other proteins. Contributes to normal resistance to hypoosmotic shock. Forms an ion channel of 1.0 nanosiemens conductance with a slight preference for anions.</text>
</comment>
<dbReference type="Pfam" id="PF21088">
    <property type="entry name" value="MS_channel_1st"/>
    <property type="match status" value="1"/>
</dbReference>
<dbReference type="OrthoDB" id="9809206at2"/>
<reference evidence="12 13" key="1">
    <citation type="submission" date="2016-03" db="EMBL/GenBank/DDBJ databases">
        <authorList>
            <consortium name="Pathogen Informatics"/>
        </authorList>
    </citation>
    <scope>NUCLEOTIDE SEQUENCE [LARGE SCALE GENOMIC DNA]</scope>
    <source>
        <strain evidence="12 13">NCTC13364</strain>
    </source>
</reference>
<comment type="subunit">
    <text evidence="7">Homoheptamer.</text>
</comment>
<evidence type="ECO:0000259" key="11">
    <source>
        <dbReference type="Pfam" id="PF21088"/>
    </source>
</evidence>
<evidence type="ECO:0000259" key="9">
    <source>
        <dbReference type="Pfam" id="PF00924"/>
    </source>
</evidence>
<gene>
    <name evidence="12" type="primary">mscS_2</name>
    <name evidence="12" type="ORF">SAMEA1982600_05310</name>
</gene>
<organism evidence="12 13">
    <name type="scientific">Bordetella ansorpii</name>
    <dbReference type="NCBI Taxonomy" id="288768"/>
    <lineage>
        <taxon>Bacteria</taxon>
        <taxon>Pseudomonadati</taxon>
        <taxon>Pseudomonadota</taxon>
        <taxon>Betaproteobacteria</taxon>
        <taxon>Burkholderiales</taxon>
        <taxon>Alcaligenaceae</taxon>
        <taxon>Bordetella</taxon>
    </lineage>
</organism>
<dbReference type="Proteomes" id="UP000077037">
    <property type="component" value="Unassembled WGS sequence"/>
</dbReference>
<dbReference type="InterPro" id="IPR049278">
    <property type="entry name" value="MS_channel_C"/>
</dbReference>
<dbReference type="Gene3D" id="3.30.70.100">
    <property type="match status" value="1"/>
</dbReference>
<evidence type="ECO:0000313" key="13">
    <source>
        <dbReference type="Proteomes" id="UP000077037"/>
    </source>
</evidence>
<feature type="transmembrane region" description="Helical" evidence="7">
    <location>
        <begin position="60"/>
        <end position="79"/>
    </location>
</feature>
<keyword evidence="5 7" id="KW-1133">Transmembrane helix</keyword>
<keyword evidence="6 7" id="KW-0472">Membrane</keyword>
<dbReference type="EMBL" id="FKBS01000029">
    <property type="protein sequence ID" value="SAI59558.1"/>
    <property type="molecule type" value="Genomic_DNA"/>
</dbReference>
<dbReference type="InterPro" id="IPR049142">
    <property type="entry name" value="MS_channel_1st"/>
</dbReference>
<keyword evidence="7" id="KW-0406">Ion transport</keyword>
<feature type="region of interest" description="Disordered" evidence="8">
    <location>
        <begin position="280"/>
        <end position="311"/>
    </location>
</feature>
<dbReference type="AlphaFoldDB" id="A0A157RNP3"/>
<feature type="domain" description="Mechanosensitive ion channel MscS C-terminal" evidence="10">
    <location>
        <begin position="181"/>
        <end position="258"/>
    </location>
</feature>
<dbReference type="InterPro" id="IPR045275">
    <property type="entry name" value="MscS_archaea/bacteria_type"/>
</dbReference>
<dbReference type="SUPFAM" id="SSF82689">
    <property type="entry name" value="Mechanosensitive channel protein MscS (YggB), C-terminal domain"/>
    <property type="match status" value="1"/>
</dbReference>
<comment type="caution">
    <text evidence="7">Lacks conserved residue(s) required for the propagation of feature annotation.</text>
</comment>
<dbReference type="PANTHER" id="PTHR30221:SF1">
    <property type="entry name" value="SMALL-CONDUCTANCE MECHANOSENSITIVE CHANNEL"/>
    <property type="match status" value="1"/>
</dbReference>
<evidence type="ECO:0000256" key="8">
    <source>
        <dbReference type="SAM" id="MobiDB-lite"/>
    </source>
</evidence>
<evidence type="ECO:0000313" key="12">
    <source>
        <dbReference type="EMBL" id="SAI59558.1"/>
    </source>
</evidence>
<keyword evidence="7" id="KW-0813">Transport</keyword>
<keyword evidence="3" id="KW-1003">Cell membrane</keyword>
<evidence type="ECO:0000256" key="2">
    <source>
        <dbReference type="ARBA" id="ARBA00008017"/>
    </source>
</evidence>
<evidence type="ECO:0000259" key="10">
    <source>
        <dbReference type="Pfam" id="PF21082"/>
    </source>
</evidence>
<comment type="similarity">
    <text evidence="2 7">Belongs to the MscS (TC 1.A.23) family.</text>
</comment>
<protein>
    <recommendedName>
        <fullName evidence="7">Small-conductance mechanosensitive channel</fullName>
    </recommendedName>
</protein>
<dbReference type="Pfam" id="PF00924">
    <property type="entry name" value="MS_channel_2nd"/>
    <property type="match status" value="1"/>
</dbReference>
<dbReference type="GO" id="GO:0008381">
    <property type="term" value="F:mechanosensitive monoatomic ion channel activity"/>
    <property type="evidence" value="ECO:0007669"/>
    <property type="project" value="InterPro"/>
</dbReference>
<dbReference type="SUPFAM" id="SSF82861">
    <property type="entry name" value="Mechanosensitive channel protein MscS (YggB), transmembrane region"/>
    <property type="match status" value="1"/>
</dbReference>
<dbReference type="GO" id="GO:0005886">
    <property type="term" value="C:plasma membrane"/>
    <property type="evidence" value="ECO:0007669"/>
    <property type="project" value="UniProtKB-SubCell"/>
</dbReference>
<feature type="transmembrane region" description="Helical" evidence="7">
    <location>
        <begin position="20"/>
        <end position="39"/>
    </location>
</feature>
<dbReference type="Gene3D" id="1.10.287.1260">
    <property type="match status" value="1"/>
</dbReference>
<evidence type="ECO:0000256" key="5">
    <source>
        <dbReference type="ARBA" id="ARBA00022989"/>
    </source>
</evidence>
<evidence type="ECO:0000256" key="1">
    <source>
        <dbReference type="ARBA" id="ARBA00004651"/>
    </source>
</evidence>
<feature type="domain" description="Mechanosensitive ion channel MscS" evidence="9">
    <location>
        <begin position="106"/>
        <end position="173"/>
    </location>
</feature>
<dbReference type="InterPro" id="IPR023408">
    <property type="entry name" value="MscS_beta-dom_sf"/>
</dbReference>
<dbReference type="RefSeq" id="WP_082887498.1">
    <property type="nucleotide sequence ID" value="NZ_FKBS01000029.1"/>
</dbReference>
<name>A0A157RNP3_9BORD</name>
<dbReference type="PANTHER" id="PTHR30221">
    <property type="entry name" value="SMALL-CONDUCTANCE MECHANOSENSITIVE CHANNEL"/>
    <property type="match status" value="1"/>
</dbReference>
<dbReference type="InterPro" id="IPR011066">
    <property type="entry name" value="MscS_channel_C_sf"/>
</dbReference>
<dbReference type="InterPro" id="IPR010920">
    <property type="entry name" value="LSM_dom_sf"/>
</dbReference>
<proteinExistence type="inferred from homology"/>
<evidence type="ECO:0000256" key="6">
    <source>
        <dbReference type="ARBA" id="ARBA00023136"/>
    </source>
</evidence>
<dbReference type="InterPro" id="IPR008910">
    <property type="entry name" value="MSC_TM_helix"/>
</dbReference>
<dbReference type="Gene3D" id="2.30.30.60">
    <property type="match status" value="1"/>
</dbReference>
<evidence type="ECO:0000256" key="7">
    <source>
        <dbReference type="RuleBase" id="RU369025"/>
    </source>
</evidence>
<keyword evidence="7" id="KW-0407">Ion channel</keyword>
<feature type="transmembrane region" description="Helical" evidence="7">
    <location>
        <begin position="85"/>
        <end position="103"/>
    </location>
</feature>
<keyword evidence="7" id="KW-0997">Cell inner membrane</keyword>
<feature type="compositionally biased region" description="Low complexity" evidence="8">
    <location>
        <begin position="281"/>
        <end position="311"/>
    </location>
</feature>
<dbReference type="InterPro" id="IPR011014">
    <property type="entry name" value="MscS_channel_TM-2"/>
</dbReference>
<evidence type="ECO:0000256" key="3">
    <source>
        <dbReference type="ARBA" id="ARBA00022475"/>
    </source>
</evidence>
<keyword evidence="4 7" id="KW-0812">Transmembrane</keyword>
<dbReference type="Pfam" id="PF21082">
    <property type="entry name" value="MS_channel_3rd"/>
    <property type="match status" value="1"/>
</dbReference>
<sequence length="311" mass="33395">METTWNGLVGIWPRVFDLGVNLAVALLILCVGWWVSSLLGSWVRRIASRSSHIDRTIIPMFYGAVVWAVRVFTIIAVLARFGVQTASLIAVLGAAGLAIGLALQGTLQNISAGIMLLILRPIRAGEYVALSTGIDGTVDEVGLFLTRLVKVDGITVTLPNSTVWNATITNYARNATRRLDVPVIVQYGDDVDDAIARLQQLVASHEDVLDTPAPVVKIEDYRDHGVVVNVRVWTQASKYGDLRWAMLHEVRKTLDDAGFQSPVPMQRAVYLPGADNGQRLADAARMPGARGGPADPAGNPGNPQGTPGTSA</sequence>
<feature type="domain" description="Mechanosensitive ion channel transmembrane helices 2/3" evidence="11">
    <location>
        <begin position="71"/>
        <end position="104"/>
    </location>
</feature>
<dbReference type="InterPro" id="IPR006685">
    <property type="entry name" value="MscS_channel_2nd"/>
</dbReference>
<dbReference type="SUPFAM" id="SSF50182">
    <property type="entry name" value="Sm-like ribonucleoproteins"/>
    <property type="match status" value="1"/>
</dbReference>
<evidence type="ECO:0000256" key="4">
    <source>
        <dbReference type="ARBA" id="ARBA00022692"/>
    </source>
</evidence>
<dbReference type="Pfam" id="PF05552">
    <property type="entry name" value="MS_channel_1st_1"/>
    <property type="match status" value="1"/>
</dbReference>
<comment type="subcellular location">
    <subcellularLocation>
        <location evidence="7">Cell inner membrane</location>
        <topology evidence="7">Multi-pass membrane protein</topology>
    </subcellularLocation>
    <subcellularLocation>
        <location evidence="1">Cell membrane</location>
        <topology evidence="1">Multi-pass membrane protein</topology>
    </subcellularLocation>
</comment>
<accession>A0A157RNP3</accession>